<organism evidence="5 6">
    <name type="scientific">Rhodotorula paludigena</name>
    <dbReference type="NCBI Taxonomy" id="86838"/>
    <lineage>
        <taxon>Eukaryota</taxon>
        <taxon>Fungi</taxon>
        <taxon>Dikarya</taxon>
        <taxon>Basidiomycota</taxon>
        <taxon>Pucciniomycotina</taxon>
        <taxon>Microbotryomycetes</taxon>
        <taxon>Sporidiobolales</taxon>
        <taxon>Sporidiobolaceae</taxon>
        <taxon>Rhodotorula</taxon>
    </lineage>
</organism>
<reference evidence="5 6" key="1">
    <citation type="submission" date="2021-12" db="EMBL/GenBank/DDBJ databases">
        <title>High titer production of polyol ester of fatty acids by Rhodotorula paludigena BS15 towards product separation-free biomass refinery.</title>
        <authorList>
            <person name="Mano J."/>
            <person name="Ono H."/>
            <person name="Tanaka T."/>
            <person name="Naito K."/>
            <person name="Sushida H."/>
            <person name="Ike M."/>
            <person name="Tokuyasu K."/>
            <person name="Kitaoka M."/>
        </authorList>
    </citation>
    <scope>NUCLEOTIDE SEQUENCE [LARGE SCALE GENOMIC DNA]</scope>
    <source>
        <strain evidence="5 6">BS15</strain>
    </source>
</reference>
<dbReference type="SUPFAM" id="SSF50978">
    <property type="entry name" value="WD40 repeat-like"/>
    <property type="match status" value="1"/>
</dbReference>
<dbReference type="Proteomes" id="UP001342314">
    <property type="component" value="Unassembled WGS sequence"/>
</dbReference>
<dbReference type="EMBL" id="BQKY01000011">
    <property type="protein sequence ID" value="GJN92630.1"/>
    <property type="molecule type" value="Genomic_DNA"/>
</dbReference>
<sequence>MDELTGLPLAFGKKATQPKKADTAARLDQTKRTAPPPPPPAPALGTTQHDDDDDEPQPGPSRVNPAALPPPPAQDDDDADADDLPVSHEVVMKDHLKTVSALSLDPAGARVASGSYDYDLKLWDFGGMNLAFKPFRSFEARAGHQVVDVQWSISGDAFLVATGATQVKLYDRDGLELGEYNKGDMYIRDLRNTDGHVAAITTLAWHPRNSALFLTGSADSTLRIWERDQRRKSKSVIVVKSKERGGKTKVTACAWGPEGKTIAAACEDGALHIWNTSGNYTRPNATCETAHEKGTTTSGLAFSPDGKVLATRGGDGTLKLWNSKSLKKPLHVASGLASLNAETNVCFSPAGDYVLTGVAGARAGVLAAGGAEEERARELEKSGGVERMGGVVVFRTEGLERVRKIDISPFSVVRVLWHPKINQILTGSADGSIHVLYSPSTATKGITLAVTRAPRARAADDFSSVGVDGAGEDRPIIAPHSLPMFKEDGAQGTSAGGRGGKRRREKERHDPQKTMKPMPPVVGPGRGGRIGAAATQHVVQGLVRNNLRDQDPREALLKYASADPGDNQWTQAWAKTQPKPVFDLRPDPEDEGDEEPKRGR</sequence>
<evidence type="ECO:0000313" key="5">
    <source>
        <dbReference type="EMBL" id="GJN92630.1"/>
    </source>
</evidence>
<dbReference type="SMART" id="SM00320">
    <property type="entry name" value="WD40"/>
    <property type="match status" value="6"/>
</dbReference>
<keyword evidence="6" id="KW-1185">Reference proteome</keyword>
<evidence type="ECO:0000256" key="3">
    <source>
        <dbReference type="PROSITE-ProRule" id="PRU00221"/>
    </source>
</evidence>
<evidence type="ECO:0008006" key="7">
    <source>
        <dbReference type="Google" id="ProtNLM"/>
    </source>
</evidence>
<dbReference type="PANTHER" id="PTHR16017:SF0">
    <property type="entry name" value="WD REPEAT-CONTAINING PROTEIN 70"/>
    <property type="match status" value="1"/>
</dbReference>
<name>A0AAV5GJ60_9BASI</name>
<evidence type="ECO:0000256" key="1">
    <source>
        <dbReference type="ARBA" id="ARBA00022574"/>
    </source>
</evidence>
<dbReference type="AlphaFoldDB" id="A0AAV5GJ60"/>
<dbReference type="PROSITE" id="PS50082">
    <property type="entry name" value="WD_REPEATS_2"/>
    <property type="match status" value="4"/>
</dbReference>
<feature type="region of interest" description="Disordered" evidence="4">
    <location>
        <begin position="1"/>
        <end position="82"/>
    </location>
</feature>
<dbReference type="PANTHER" id="PTHR16017">
    <property type="entry name" value="GASTRULATION DEFECTIVE PROTEIN 1-RELATED"/>
    <property type="match status" value="1"/>
</dbReference>
<feature type="region of interest" description="Disordered" evidence="4">
    <location>
        <begin position="561"/>
        <end position="600"/>
    </location>
</feature>
<feature type="repeat" description="WD" evidence="3">
    <location>
        <begin position="243"/>
        <end position="275"/>
    </location>
</feature>
<dbReference type="InterPro" id="IPR051858">
    <property type="entry name" value="WD_repeat_GAD-1"/>
</dbReference>
<dbReference type="GO" id="GO:0035861">
    <property type="term" value="C:site of double-strand break"/>
    <property type="evidence" value="ECO:0007669"/>
    <property type="project" value="TreeGrafter"/>
</dbReference>
<dbReference type="PROSITE" id="PS50294">
    <property type="entry name" value="WD_REPEATS_REGION"/>
    <property type="match status" value="3"/>
</dbReference>
<feature type="repeat" description="WD" evidence="3">
    <location>
        <begin position="300"/>
        <end position="322"/>
    </location>
</feature>
<evidence type="ECO:0000256" key="2">
    <source>
        <dbReference type="ARBA" id="ARBA00022737"/>
    </source>
</evidence>
<feature type="repeat" description="WD" evidence="3">
    <location>
        <begin position="193"/>
        <end position="235"/>
    </location>
</feature>
<dbReference type="InterPro" id="IPR036322">
    <property type="entry name" value="WD40_repeat_dom_sf"/>
</dbReference>
<evidence type="ECO:0000256" key="4">
    <source>
        <dbReference type="SAM" id="MobiDB-lite"/>
    </source>
</evidence>
<gene>
    <name evidence="5" type="ORF">Rhopal_005665-T1</name>
</gene>
<feature type="compositionally biased region" description="Basic and acidic residues" evidence="4">
    <location>
        <begin position="19"/>
        <end position="31"/>
    </location>
</feature>
<feature type="region of interest" description="Disordered" evidence="4">
    <location>
        <begin position="484"/>
        <end position="522"/>
    </location>
</feature>
<keyword evidence="1 3" id="KW-0853">WD repeat</keyword>
<dbReference type="InterPro" id="IPR015943">
    <property type="entry name" value="WD40/YVTN_repeat-like_dom_sf"/>
</dbReference>
<accession>A0AAV5GJ60</accession>
<protein>
    <recommendedName>
        <fullName evidence="7">Transcription factor</fullName>
    </recommendedName>
</protein>
<dbReference type="InterPro" id="IPR001680">
    <property type="entry name" value="WD40_rpt"/>
</dbReference>
<feature type="repeat" description="WD" evidence="3">
    <location>
        <begin position="92"/>
        <end position="124"/>
    </location>
</feature>
<dbReference type="Pfam" id="PF00400">
    <property type="entry name" value="WD40"/>
    <property type="match status" value="4"/>
</dbReference>
<evidence type="ECO:0000313" key="6">
    <source>
        <dbReference type="Proteomes" id="UP001342314"/>
    </source>
</evidence>
<dbReference type="GO" id="GO:0005634">
    <property type="term" value="C:nucleus"/>
    <property type="evidence" value="ECO:0007669"/>
    <property type="project" value="TreeGrafter"/>
</dbReference>
<proteinExistence type="predicted"/>
<dbReference type="Gene3D" id="2.130.10.10">
    <property type="entry name" value="YVTN repeat-like/Quinoprotein amine dehydrogenase"/>
    <property type="match status" value="2"/>
</dbReference>
<dbReference type="InterPro" id="IPR020472">
    <property type="entry name" value="WD40_PAC1"/>
</dbReference>
<dbReference type="PRINTS" id="PR00320">
    <property type="entry name" value="GPROTEINBRPT"/>
</dbReference>
<comment type="caution">
    <text evidence="5">The sequence shown here is derived from an EMBL/GenBank/DDBJ whole genome shotgun (WGS) entry which is preliminary data.</text>
</comment>
<keyword evidence="2" id="KW-0677">Repeat</keyword>